<keyword evidence="1 6" id="KW-0575">Peroxidase</keyword>
<gene>
    <name evidence="6" type="primary">ahpD</name>
    <name evidence="8" type="ORF">NYP16_04885</name>
</gene>
<feature type="disulfide bond" description="Interchain (with AhpC); in linked form" evidence="6">
    <location>
        <position position="137"/>
    </location>
</feature>
<comment type="similarity">
    <text evidence="6">Belongs to the AhpD family.</text>
</comment>
<keyword evidence="4 6" id="KW-1015">Disulfide bond</keyword>
<feature type="active site" description="Cysteine sulfenic acid (-SOH) intermediate" evidence="6">
    <location>
        <position position="137"/>
    </location>
</feature>
<dbReference type="NCBIfam" id="TIGR00778">
    <property type="entry name" value="ahpD_dom"/>
    <property type="match status" value="1"/>
</dbReference>
<sequence length="179" mass="18792">MSIDLLKTKIGDAARDIRLNISSVLTPEGAPELTQNQIFGIALASAYATKSPEVIAAIRSEAAAILSEAEVTAAKSAAAVMAMNNIYYRFVHLASDKEFARMPAKLRMNVIGSPGIEKVDFELYSLAVSAINGCGMCMDAHVHEVVKAGMSKLGVQSAIRIAAVVNAAAQAVVITEAEA</sequence>
<dbReference type="Proteomes" id="UP001141619">
    <property type="component" value="Unassembled WGS sequence"/>
</dbReference>
<reference evidence="8" key="1">
    <citation type="submission" date="2022-08" db="EMBL/GenBank/DDBJ databases">
        <authorList>
            <person name="Vandamme P."/>
            <person name="Hettiarachchi A."/>
            <person name="Peeters C."/>
            <person name="Cnockaert M."/>
            <person name="Carlier A."/>
        </authorList>
    </citation>
    <scope>NUCLEOTIDE SEQUENCE</scope>
    <source>
        <strain evidence="8">LMG 31809</strain>
    </source>
</reference>
<keyword evidence="2 6" id="KW-0049">Antioxidant</keyword>
<dbReference type="Gene3D" id="1.20.1290.10">
    <property type="entry name" value="AhpD-like"/>
    <property type="match status" value="1"/>
</dbReference>
<keyword evidence="3 6" id="KW-0560">Oxidoreductase</keyword>
<dbReference type="Pfam" id="PF02627">
    <property type="entry name" value="CMD"/>
    <property type="match status" value="1"/>
</dbReference>
<keyword evidence="9" id="KW-1185">Reference proteome</keyword>
<dbReference type="AlphaFoldDB" id="A0A9X3Z6M6"/>
<accession>A0A9X3Z6M6</accession>
<evidence type="ECO:0000256" key="4">
    <source>
        <dbReference type="ARBA" id="ARBA00023157"/>
    </source>
</evidence>
<comment type="catalytic activity">
    <reaction evidence="6">
        <text>N(6)-[(R)-dihydrolipoyl]-L-lysyl-[lipoyl-carrier protein] + a hydroperoxide = N(6)-[(R)-lipoyl]-L-lysyl-[lipoyl-carrier protein] + an alcohol + H2O</text>
        <dbReference type="Rhea" id="RHEA:62636"/>
        <dbReference type="Rhea" id="RHEA-COMP:10502"/>
        <dbReference type="Rhea" id="RHEA-COMP:16355"/>
        <dbReference type="ChEBI" id="CHEBI:15377"/>
        <dbReference type="ChEBI" id="CHEBI:30879"/>
        <dbReference type="ChEBI" id="CHEBI:35924"/>
        <dbReference type="ChEBI" id="CHEBI:83099"/>
        <dbReference type="ChEBI" id="CHEBI:83100"/>
        <dbReference type="EC" id="1.11.1.28"/>
    </reaction>
</comment>
<feature type="domain" description="Carboxymuconolactone decarboxylase-like" evidence="7">
    <location>
        <begin position="98"/>
        <end position="171"/>
    </location>
</feature>
<dbReference type="GO" id="GO:0006979">
    <property type="term" value="P:response to oxidative stress"/>
    <property type="evidence" value="ECO:0007669"/>
    <property type="project" value="InterPro"/>
</dbReference>
<evidence type="ECO:0000313" key="8">
    <source>
        <dbReference type="EMBL" id="MDA5193291.1"/>
    </source>
</evidence>
<name>A0A9X3Z6M6_9PROT</name>
<evidence type="ECO:0000256" key="3">
    <source>
        <dbReference type="ARBA" id="ARBA00023002"/>
    </source>
</evidence>
<evidence type="ECO:0000313" key="9">
    <source>
        <dbReference type="Proteomes" id="UP001141619"/>
    </source>
</evidence>
<dbReference type="PANTHER" id="PTHR33930:SF7">
    <property type="entry name" value="ALKYL HYDROPEROXIDE REDUCTASE AHPD"/>
    <property type="match status" value="1"/>
</dbReference>
<dbReference type="GO" id="GO:0032843">
    <property type="term" value="F:hydroperoxide reductase activity"/>
    <property type="evidence" value="ECO:0007669"/>
    <property type="project" value="InterPro"/>
</dbReference>
<keyword evidence="5 6" id="KW-0676">Redox-active center</keyword>
<dbReference type="NCBIfam" id="TIGR00777">
    <property type="entry name" value="ahpD"/>
    <property type="match status" value="1"/>
</dbReference>
<feature type="active site" description="Proton donor" evidence="6">
    <location>
        <position position="134"/>
    </location>
</feature>
<dbReference type="InterPro" id="IPR004674">
    <property type="entry name" value="AhpD"/>
</dbReference>
<dbReference type="EMBL" id="JANWOI010000001">
    <property type="protein sequence ID" value="MDA5193291.1"/>
    <property type="molecule type" value="Genomic_DNA"/>
</dbReference>
<evidence type="ECO:0000256" key="2">
    <source>
        <dbReference type="ARBA" id="ARBA00022862"/>
    </source>
</evidence>
<comment type="function">
    <text evidence="6">Antioxidant protein with alkyl hydroperoxidase activity. Required for the reduction of the AhpC active site cysteine residues and for the regeneration of the AhpC enzyme activity.</text>
</comment>
<protein>
    <recommendedName>
        <fullName evidence="6">Alkyl hydroperoxide reductase AhpD</fullName>
        <ecNumber evidence="6">1.11.1.28</ecNumber>
    </recommendedName>
    <alternativeName>
        <fullName evidence="6">Alkylhydroperoxidase AhpD</fullName>
    </alternativeName>
</protein>
<dbReference type="SUPFAM" id="SSF69118">
    <property type="entry name" value="AhpD-like"/>
    <property type="match status" value="1"/>
</dbReference>
<evidence type="ECO:0000259" key="7">
    <source>
        <dbReference type="Pfam" id="PF02627"/>
    </source>
</evidence>
<dbReference type="GO" id="GO:0015036">
    <property type="term" value="F:disulfide oxidoreductase activity"/>
    <property type="evidence" value="ECO:0007669"/>
    <property type="project" value="TreeGrafter"/>
</dbReference>
<evidence type="ECO:0000256" key="6">
    <source>
        <dbReference type="HAMAP-Rule" id="MF_01676"/>
    </source>
</evidence>
<dbReference type="PANTHER" id="PTHR33930">
    <property type="entry name" value="ALKYL HYDROPEROXIDE REDUCTASE AHPD"/>
    <property type="match status" value="1"/>
</dbReference>
<dbReference type="GO" id="GO:0045454">
    <property type="term" value="P:cell redox homeostasis"/>
    <property type="evidence" value="ECO:0007669"/>
    <property type="project" value="TreeGrafter"/>
</dbReference>
<reference evidence="8" key="2">
    <citation type="journal article" date="2023" name="Syst. Appl. Microbiol.">
        <title>Govania unica gen. nov., sp. nov., a rare biosphere bacterium that represents a novel family in the class Alphaproteobacteria.</title>
        <authorList>
            <person name="Vandamme P."/>
            <person name="Peeters C."/>
            <person name="Hettiarachchi A."/>
            <person name="Cnockaert M."/>
            <person name="Carlier A."/>
        </authorList>
    </citation>
    <scope>NUCLEOTIDE SEQUENCE</scope>
    <source>
        <strain evidence="8">LMG 31809</strain>
    </source>
</reference>
<dbReference type="HAMAP" id="MF_01676">
    <property type="entry name" value="AhpD"/>
    <property type="match status" value="1"/>
</dbReference>
<proteinExistence type="inferred from homology"/>
<feature type="disulfide bond" evidence="6">
    <location>
        <begin position="134"/>
        <end position="137"/>
    </location>
</feature>
<evidence type="ECO:0000256" key="1">
    <source>
        <dbReference type="ARBA" id="ARBA00022559"/>
    </source>
</evidence>
<comment type="caution">
    <text evidence="8">The sequence shown here is derived from an EMBL/GenBank/DDBJ whole genome shotgun (WGS) entry which is preliminary data.</text>
</comment>
<dbReference type="EC" id="1.11.1.28" evidence="6"/>
<dbReference type="InterPro" id="IPR004675">
    <property type="entry name" value="AhpD_core"/>
</dbReference>
<organism evidence="8 9">
    <name type="scientific">Govanella unica</name>
    <dbReference type="NCBI Taxonomy" id="2975056"/>
    <lineage>
        <taxon>Bacteria</taxon>
        <taxon>Pseudomonadati</taxon>
        <taxon>Pseudomonadota</taxon>
        <taxon>Alphaproteobacteria</taxon>
        <taxon>Emcibacterales</taxon>
        <taxon>Govanellaceae</taxon>
        <taxon>Govanella</taxon>
    </lineage>
</organism>
<dbReference type="InterPro" id="IPR003779">
    <property type="entry name" value="CMD-like"/>
</dbReference>
<dbReference type="InterPro" id="IPR029032">
    <property type="entry name" value="AhpD-like"/>
</dbReference>
<evidence type="ECO:0000256" key="5">
    <source>
        <dbReference type="ARBA" id="ARBA00023284"/>
    </source>
</evidence>
<dbReference type="RefSeq" id="WP_274942984.1">
    <property type="nucleotide sequence ID" value="NZ_JANWOI010000001.1"/>
</dbReference>
<dbReference type="GO" id="GO:0051920">
    <property type="term" value="F:peroxiredoxin activity"/>
    <property type="evidence" value="ECO:0007669"/>
    <property type="project" value="InterPro"/>
</dbReference>